<reference evidence="3" key="2">
    <citation type="submission" date="2019-10" db="EMBL/GenBank/DDBJ databases">
        <authorList>
            <consortium name="NCBI Genome Project"/>
        </authorList>
    </citation>
    <scope>NUCLEOTIDE SEQUENCE</scope>
    <source>
        <strain evidence="3">NI907</strain>
    </source>
</reference>
<name>A0A6P8AQZ3_PYRGI</name>
<gene>
    <name evidence="3" type="ORF">PgNI_12063</name>
</gene>
<organism evidence="2 3">
    <name type="scientific">Pyricularia grisea</name>
    <name type="common">Crabgrass-specific blast fungus</name>
    <name type="synonym">Magnaporthe grisea</name>
    <dbReference type="NCBI Taxonomy" id="148305"/>
    <lineage>
        <taxon>Eukaryota</taxon>
        <taxon>Fungi</taxon>
        <taxon>Dikarya</taxon>
        <taxon>Ascomycota</taxon>
        <taxon>Pezizomycotina</taxon>
        <taxon>Sordariomycetes</taxon>
        <taxon>Sordariomycetidae</taxon>
        <taxon>Magnaporthales</taxon>
        <taxon>Pyriculariaceae</taxon>
        <taxon>Pyricularia</taxon>
    </lineage>
</organism>
<proteinExistence type="predicted"/>
<evidence type="ECO:0000313" key="3">
    <source>
        <dbReference type="RefSeq" id="XP_030977309.1"/>
    </source>
</evidence>
<protein>
    <submittedName>
        <fullName evidence="3">Uncharacterized protein</fullName>
    </submittedName>
</protein>
<dbReference type="KEGG" id="pgri:PgNI_12063"/>
<feature type="chain" id="PRO_5028446995" evidence="1">
    <location>
        <begin position="24"/>
        <end position="138"/>
    </location>
</feature>
<dbReference type="GeneID" id="41966925"/>
<evidence type="ECO:0000256" key="1">
    <source>
        <dbReference type="SAM" id="SignalP"/>
    </source>
</evidence>
<reference evidence="3" key="1">
    <citation type="journal article" date="2019" name="Mol. Biol. Evol.">
        <title>Blast fungal genomes show frequent chromosomal changes, gene gains and losses, and effector gene turnover.</title>
        <authorList>
            <person name="Gomez Luciano L.B."/>
            <person name="Jason Tsai I."/>
            <person name="Chuma I."/>
            <person name="Tosa Y."/>
            <person name="Chen Y.H."/>
            <person name="Li J.Y."/>
            <person name="Li M.Y."/>
            <person name="Jade Lu M.Y."/>
            <person name="Nakayashiki H."/>
            <person name="Li W.H."/>
        </authorList>
    </citation>
    <scope>NUCLEOTIDE SEQUENCE</scope>
    <source>
        <strain evidence="3">NI907</strain>
    </source>
</reference>
<accession>A0A6P8AQZ3</accession>
<evidence type="ECO:0000313" key="2">
    <source>
        <dbReference type="Proteomes" id="UP000515153"/>
    </source>
</evidence>
<dbReference type="RefSeq" id="XP_030977309.1">
    <property type="nucleotide sequence ID" value="XM_031132020.1"/>
</dbReference>
<sequence>MRFDTILAVASASIVAFSSGAAAATARVVPVEIHFKSGGRILDLGYQKVDQPASFKVNQQNKAFFIDSNGNPDNRGLANTNYVAKTDLSKMRTVTLLSDGTIPPITDQAAPVGSGQRNRAPRRRVEIQGVTNRLGRNL</sequence>
<reference evidence="3" key="3">
    <citation type="submission" date="2025-08" db="UniProtKB">
        <authorList>
            <consortium name="RefSeq"/>
        </authorList>
    </citation>
    <scope>IDENTIFICATION</scope>
    <source>
        <strain evidence="3">NI907</strain>
    </source>
</reference>
<keyword evidence="2" id="KW-1185">Reference proteome</keyword>
<dbReference type="Proteomes" id="UP000515153">
    <property type="component" value="Unplaced"/>
</dbReference>
<keyword evidence="1" id="KW-0732">Signal</keyword>
<dbReference type="AlphaFoldDB" id="A0A6P8AQZ3"/>
<feature type="signal peptide" evidence="1">
    <location>
        <begin position="1"/>
        <end position="23"/>
    </location>
</feature>